<evidence type="ECO:0000313" key="3">
    <source>
        <dbReference type="Proteomes" id="UP000537718"/>
    </source>
</evidence>
<reference evidence="2 3" key="1">
    <citation type="submission" date="2020-08" db="EMBL/GenBank/DDBJ databases">
        <title>Genomic Encyclopedia of Type Strains, Phase IV (KMG-V): Genome sequencing to study the core and pangenomes of soil and plant-associated prokaryotes.</title>
        <authorList>
            <person name="Whitman W."/>
        </authorList>
    </citation>
    <scope>NUCLEOTIDE SEQUENCE [LARGE SCALE GENOMIC DNA]</scope>
    <source>
        <strain evidence="2 3">MP7CTX6</strain>
    </source>
</reference>
<keyword evidence="1" id="KW-0732">Signal</keyword>
<dbReference type="EMBL" id="JACHCF010000010">
    <property type="protein sequence ID" value="MBB5622823.1"/>
    <property type="molecule type" value="Genomic_DNA"/>
</dbReference>
<organism evidence="2 3">
    <name type="scientific">Pedobacter cryoconitis</name>
    <dbReference type="NCBI Taxonomy" id="188932"/>
    <lineage>
        <taxon>Bacteria</taxon>
        <taxon>Pseudomonadati</taxon>
        <taxon>Bacteroidota</taxon>
        <taxon>Sphingobacteriia</taxon>
        <taxon>Sphingobacteriales</taxon>
        <taxon>Sphingobacteriaceae</taxon>
        <taxon>Pedobacter</taxon>
    </lineage>
</organism>
<dbReference type="Proteomes" id="UP000537718">
    <property type="component" value="Unassembled WGS sequence"/>
</dbReference>
<comment type="caution">
    <text evidence="2">The sequence shown here is derived from an EMBL/GenBank/DDBJ whole genome shotgun (WGS) entry which is preliminary data.</text>
</comment>
<accession>A0A7W9DL39</accession>
<gene>
    <name evidence="2" type="ORF">HDE69_003905</name>
</gene>
<evidence type="ECO:0000313" key="2">
    <source>
        <dbReference type="EMBL" id="MBB5622823.1"/>
    </source>
</evidence>
<protein>
    <submittedName>
        <fullName evidence="2">Uncharacterized protein</fullName>
    </submittedName>
</protein>
<feature type="chain" id="PRO_5030792024" evidence="1">
    <location>
        <begin position="22"/>
        <end position="152"/>
    </location>
</feature>
<sequence>MRKFGIICFAIMLFGIASANAQGILDKIDRTINKADRAGNTADRAGKTGGKFSKLFGKKKGAEDAGAETKTIVNISGVDFATLKSINEKIEGTKGVANSKMKFSTSGSTISFQHSGTTADLLKALQKNNPEVFSEKNIEALEDGQISVQVKK</sequence>
<feature type="signal peptide" evidence="1">
    <location>
        <begin position="1"/>
        <end position="21"/>
    </location>
</feature>
<dbReference type="AlphaFoldDB" id="A0A7W9DL39"/>
<name>A0A7W9DL39_9SPHI</name>
<evidence type="ECO:0000256" key="1">
    <source>
        <dbReference type="SAM" id="SignalP"/>
    </source>
</evidence>
<proteinExistence type="predicted"/>
<dbReference type="RefSeq" id="WP_183868886.1">
    <property type="nucleotide sequence ID" value="NZ_JACHCF010000010.1"/>
</dbReference>